<dbReference type="EMBL" id="BPVZ01000232">
    <property type="protein sequence ID" value="GKV47646.1"/>
    <property type="molecule type" value="Genomic_DNA"/>
</dbReference>
<dbReference type="AlphaFoldDB" id="A0AAV5MCP4"/>
<name>A0AAV5MCP4_9ROSI</name>
<proteinExistence type="predicted"/>
<comment type="caution">
    <text evidence="1">The sequence shown here is derived from an EMBL/GenBank/DDBJ whole genome shotgun (WGS) entry which is preliminary data.</text>
</comment>
<evidence type="ECO:0000313" key="2">
    <source>
        <dbReference type="Proteomes" id="UP001054252"/>
    </source>
</evidence>
<reference evidence="1 2" key="1">
    <citation type="journal article" date="2021" name="Commun. Biol.">
        <title>The genome of Shorea leprosula (Dipterocarpaceae) highlights the ecological relevance of drought in aseasonal tropical rainforests.</title>
        <authorList>
            <person name="Ng K.K.S."/>
            <person name="Kobayashi M.J."/>
            <person name="Fawcett J.A."/>
            <person name="Hatakeyama M."/>
            <person name="Paape T."/>
            <person name="Ng C.H."/>
            <person name="Ang C.C."/>
            <person name="Tnah L.H."/>
            <person name="Lee C.T."/>
            <person name="Nishiyama T."/>
            <person name="Sese J."/>
            <person name="O'Brien M.J."/>
            <person name="Copetti D."/>
            <person name="Mohd Noor M.I."/>
            <person name="Ong R.C."/>
            <person name="Putra M."/>
            <person name="Sireger I.Z."/>
            <person name="Indrioko S."/>
            <person name="Kosugi Y."/>
            <person name="Izuno A."/>
            <person name="Isagi Y."/>
            <person name="Lee S.L."/>
            <person name="Shimizu K.K."/>
        </authorList>
    </citation>
    <scope>NUCLEOTIDE SEQUENCE [LARGE SCALE GENOMIC DNA]</scope>
    <source>
        <strain evidence="1">214</strain>
    </source>
</reference>
<evidence type="ECO:0000313" key="1">
    <source>
        <dbReference type="EMBL" id="GKV47646.1"/>
    </source>
</evidence>
<dbReference type="Proteomes" id="UP001054252">
    <property type="component" value="Unassembled WGS sequence"/>
</dbReference>
<accession>A0AAV5MCP4</accession>
<keyword evidence="2" id="KW-1185">Reference proteome</keyword>
<sequence>MSFSLAMLTQEVISECLSNMVLFLISCPWKRALEMGFLLVLW</sequence>
<gene>
    <name evidence="1" type="ORF">SLEP1_g54526</name>
</gene>
<organism evidence="1 2">
    <name type="scientific">Rubroshorea leprosula</name>
    <dbReference type="NCBI Taxonomy" id="152421"/>
    <lineage>
        <taxon>Eukaryota</taxon>
        <taxon>Viridiplantae</taxon>
        <taxon>Streptophyta</taxon>
        <taxon>Embryophyta</taxon>
        <taxon>Tracheophyta</taxon>
        <taxon>Spermatophyta</taxon>
        <taxon>Magnoliopsida</taxon>
        <taxon>eudicotyledons</taxon>
        <taxon>Gunneridae</taxon>
        <taxon>Pentapetalae</taxon>
        <taxon>rosids</taxon>
        <taxon>malvids</taxon>
        <taxon>Malvales</taxon>
        <taxon>Dipterocarpaceae</taxon>
        <taxon>Rubroshorea</taxon>
    </lineage>
</organism>
<protein>
    <submittedName>
        <fullName evidence="1">Uncharacterized protein</fullName>
    </submittedName>
</protein>